<reference evidence="2" key="1">
    <citation type="submission" date="2016-10" db="EMBL/GenBank/DDBJ databases">
        <authorList>
            <person name="Varghese N."/>
            <person name="Submissions S."/>
        </authorList>
    </citation>
    <scope>NUCLEOTIDE SEQUENCE [LARGE SCALE GENOMIC DNA]</scope>
    <source>
        <strain evidence="2">DSM 23256</strain>
    </source>
</reference>
<dbReference type="InterPro" id="IPR013324">
    <property type="entry name" value="RNA_pol_sigma_r3/r4-like"/>
</dbReference>
<keyword evidence="2" id="KW-1185">Reference proteome</keyword>
<dbReference type="AlphaFoldDB" id="A0A1G7MI98"/>
<proteinExistence type="predicted"/>
<dbReference type="EMBL" id="FNBU01000017">
    <property type="protein sequence ID" value="SDF61441.1"/>
    <property type="molecule type" value="Genomic_DNA"/>
</dbReference>
<dbReference type="STRING" id="1123285.SAMN05660235_02178"/>
<accession>A0A1G7MI98</accession>
<organism evidence="1 2">
    <name type="scientific">Sporolituus thermophilus DSM 23256</name>
    <dbReference type="NCBI Taxonomy" id="1123285"/>
    <lineage>
        <taxon>Bacteria</taxon>
        <taxon>Bacillati</taxon>
        <taxon>Bacillota</taxon>
        <taxon>Negativicutes</taxon>
        <taxon>Selenomonadales</taxon>
        <taxon>Sporomusaceae</taxon>
        <taxon>Sporolituus</taxon>
    </lineage>
</organism>
<sequence length="107" mass="12141">MLTLKGYGKVRIDEIFQEKISESERMQAQKSLCRALDEYLSYIEAQIVKMRYGLAGARPATVAEVAEKLGLEPREVKMAELVALQKMGSSQFAEKVREAWKNDEENA</sequence>
<evidence type="ECO:0008006" key="3">
    <source>
        <dbReference type="Google" id="ProtNLM"/>
    </source>
</evidence>
<dbReference type="SUPFAM" id="SSF88659">
    <property type="entry name" value="Sigma3 and sigma4 domains of RNA polymerase sigma factors"/>
    <property type="match status" value="1"/>
</dbReference>
<gene>
    <name evidence="1" type="ORF">SAMN05660235_02178</name>
</gene>
<evidence type="ECO:0000313" key="2">
    <source>
        <dbReference type="Proteomes" id="UP000243333"/>
    </source>
</evidence>
<protein>
    <recommendedName>
        <fullName evidence="3">Sigma-70, region 4</fullName>
    </recommendedName>
</protein>
<dbReference type="Proteomes" id="UP000243333">
    <property type="component" value="Unassembled WGS sequence"/>
</dbReference>
<dbReference type="InterPro" id="IPR036388">
    <property type="entry name" value="WH-like_DNA-bd_sf"/>
</dbReference>
<name>A0A1G7MI98_9FIRM</name>
<dbReference type="Gene3D" id="1.10.10.10">
    <property type="entry name" value="Winged helix-like DNA-binding domain superfamily/Winged helix DNA-binding domain"/>
    <property type="match status" value="1"/>
</dbReference>
<evidence type="ECO:0000313" key="1">
    <source>
        <dbReference type="EMBL" id="SDF61441.1"/>
    </source>
</evidence>